<evidence type="ECO:0000256" key="2">
    <source>
        <dbReference type="ARBA" id="ARBA00011575"/>
    </source>
</evidence>
<keyword evidence="4" id="KW-0479">Metal-binding</keyword>
<proteinExistence type="predicted"/>
<comment type="cofactor">
    <cofactor evidence="1">
        <name>Mg(2+)</name>
        <dbReference type="ChEBI" id="CHEBI:18420"/>
    </cofactor>
</comment>
<keyword evidence="6 11" id="KW-0456">Lyase</keyword>
<organism evidence="11 12">
    <name type="scientific">Patulibacter medicamentivorans</name>
    <dbReference type="NCBI Taxonomy" id="1097667"/>
    <lineage>
        <taxon>Bacteria</taxon>
        <taxon>Bacillati</taxon>
        <taxon>Actinomycetota</taxon>
        <taxon>Thermoleophilia</taxon>
        <taxon>Solirubrobacterales</taxon>
        <taxon>Patulibacteraceae</taxon>
        <taxon>Patulibacter</taxon>
    </lineage>
</organism>
<reference evidence="11 12" key="1">
    <citation type="journal article" date="2013" name="Biodegradation">
        <title>Quantitative proteomic analysis of ibuprofen-degrading Patulibacter sp. strain I11.</title>
        <authorList>
            <person name="Almeida B."/>
            <person name="Kjeldal H."/>
            <person name="Lolas I."/>
            <person name="Knudsen A.D."/>
            <person name="Carvalho G."/>
            <person name="Nielsen K.L."/>
            <person name="Barreto Crespo M.T."/>
            <person name="Stensballe A."/>
            <person name="Nielsen J.L."/>
        </authorList>
    </citation>
    <scope>NUCLEOTIDE SEQUENCE [LARGE SCALE GENOMIC DNA]</scope>
    <source>
        <strain evidence="11 12">I11</strain>
    </source>
</reference>
<accession>H0EAI1</accession>
<dbReference type="GO" id="GO:0000162">
    <property type="term" value="P:L-tryptophan biosynthetic process"/>
    <property type="evidence" value="ECO:0007669"/>
    <property type="project" value="TreeGrafter"/>
</dbReference>
<comment type="catalytic activity">
    <reaction evidence="8">
        <text>chorismate + L-glutamine = anthranilate + pyruvate + L-glutamate + H(+)</text>
        <dbReference type="Rhea" id="RHEA:21732"/>
        <dbReference type="ChEBI" id="CHEBI:15361"/>
        <dbReference type="ChEBI" id="CHEBI:15378"/>
        <dbReference type="ChEBI" id="CHEBI:16567"/>
        <dbReference type="ChEBI" id="CHEBI:29748"/>
        <dbReference type="ChEBI" id="CHEBI:29985"/>
        <dbReference type="ChEBI" id="CHEBI:58359"/>
        <dbReference type="EC" id="4.1.3.27"/>
    </reaction>
</comment>
<evidence type="ECO:0000259" key="10">
    <source>
        <dbReference type="Pfam" id="PF04715"/>
    </source>
</evidence>
<evidence type="ECO:0000256" key="1">
    <source>
        <dbReference type="ARBA" id="ARBA00001946"/>
    </source>
</evidence>
<dbReference type="InterPro" id="IPR006805">
    <property type="entry name" value="Anth_synth_I_N"/>
</dbReference>
<dbReference type="EMBL" id="AGUD01000295">
    <property type="protein sequence ID" value="EHN09308.1"/>
    <property type="molecule type" value="Genomic_DNA"/>
</dbReference>
<dbReference type="PANTHER" id="PTHR11236">
    <property type="entry name" value="AMINOBENZOATE/ANTHRANILATE SYNTHASE"/>
    <property type="match status" value="1"/>
</dbReference>
<protein>
    <recommendedName>
        <fullName evidence="3">Anthranilate synthase component 1</fullName>
    </recommendedName>
</protein>
<comment type="subunit">
    <text evidence="2">Heterotetramer consisting of two non-identical subunits: a beta subunit (TrpG) and a large alpha subunit (TrpE).</text>
</comment>
<feature type="domain" description="Anthranilate synthase component I N-terminal" evidence="10">
    <location>
        <begin position="37"/>
        <end position="162"/>
    </location>
</feature>
<comment type="caution">
    <text evidence="11">The sequence shown here is derived from an EMBL/GenBank/DDBJ whole genome shotgun (WGS) entry which is preliminary data.</text>
</comment>
<keyword evidence="5" id="KW-0460">Magnesium</keyword>
<evidence type="ECO:0000313" key="11">
    <source>
        <dbReference type="EMBL" id="EHN09308.1"/>
    </source>
</evidence>
<dbReference type="Proteomes" id="UP000005143">
    <property type="component" value="Unassembled WGS sequence"/>
</dbReference>
<comment type="function">
    <text evidence="7">Part of a heterotetrameric complex that catalyzes the two-step biosynthesis of anthranilate, an intermediate in the biosynthesis of L-tryptophan. In the first step, the glutamine-binding beta subunit (TrpG) of anthranilate synthase (AS) provides the glutamine amidotransferase activity which generates ammonia as a substrate that, along with chorismate, is used in the second step, catalyzed by the large alpha subunit of AS (TrpE) to produce anthranilate. In the absence of TrpG, TrpE can synthesize anthranilate directly from chorismate and high concentrations of ammonia.</text>
</comment>
<feature type="domain" description="Chorismate-utilising enzyme C-terminal" evidence="9">
    <location>
        <begin position="216"/>
        <end position="467"/>
    </location>
</feature>
<dbReference type="PATRIC" id="fig|1097667.3.peg.3820"/>
<evidence type="ECO:0000256" key="5">
    <source>
        <dbReference type="ARBA" id="ARBA00022842"/>
    </source>
</evidence>
<evidence type="ECO:0000313" key="12">
    <source>
        <dbReference type="Proteomes" id="UP000005143"/>
    </source>
</evidence>
<evidence type="ECO:0000256" key="7">
    <source>
        <dbReference type="ARBA" id="ARBA00025634"/>
    </source>
</evidence>
<dbReference type="GO" id="GO:0046872">
    <property type="term" value="F:metal ion binding"/>
    <property type="evidence" value="ECO:0007669"/>
    <property type="project" value="UniProtKB-KW"/>
</dbReference>
<dbReference type="GO" id="GO:0004049">
    <property type="term" value="F:anthranilate synthase activity"/>
    <property type="evidence" value="ECO:0007669"/>
    <property type="project" value="UniProtKB-EC"/>
</dbReference>
<dbReference type="Gene3D" id="3.60.120.10">
    <property type="entry name" value="Anthranilate synthase"/>
    <property type="match status" value="1"/>
</dbReference>
<gene>
    <name evidence="11" type="ORF">PAI11_38550</name>
</gene>
<dbReference type="InterPro" id="IPR019999">
    <property type="entry name" value="Anth_synth_I-like"/>
</dbReference>
<dbReference type="AlphaFoldDB" id="H0EAI1"/>
<evidence type="ECO:0000256" key="6">
    <source>
        <dbReference type="ARBA" id="ARBA00023239"/>
    </source>
</evidence>
<dbReference type="PRINTS" id="PR00095">
    <property type="entry name" value="ANTSNTHASEI"/>
</dbReference>
<name>H0EAI1_9ACTN</name>
<evidence type="ECO:0000259" key="9">
    <source>
        <dbReference type="Pfam" id="PF00425"/>
    </source>
</evidence>
<evidence type="ECO:0000256" key="8">
    <source>
        <dbReference type="ARBA" id="ARBA00047683"/>
    </source>
</evidence>
<dbReference type="Pfam" id="PF04715">
    <property type="entry name" value="Anth_synt_I_N"/>
    <property type="match status" value="1"/>
</dbReference>
<dbReference type="PANTHER" id="PTHR11236:SF48">
    <property type="entry name" value="ISOCHORISMATE SYNTHASE MENF"/>
    <property type="match status" value="1"/>
</dbReference>
<dbReference type="InterPro" id="IPR015890">
    <property type="entry name" value="Chorismate_C"/>
</dbReference>
<dbReference type="Pfam" id="PF00425">
    <property type="entry name" value="Chorismate_bind"/>
    <property type="match status" value="1"/>
</dbReference>
<dbReference type="InterPro" id="IPR005801">
    <property type="entry name" value="ADC_synthase"/>
</dbReference>
<evidence type="ECO:0000256" key="3">
    <source>
        <dbReference type="ARBA" id="ARBA00020653"/>
    </source>
</evidence>
<keyword evidence="12" id="KW-1185">Reference proteome</keyword>
<dbReference type="SUPFAM" id="SSF56322">
    <property type="entry name" value="ADC synthase"/>
    <property type="match status" value="1"/>
</dbReference>
<sequence>MAAPERAIEVQPSVGAVREASRRGECATVWTTFLDDELTAAAAYQRLRGDGPSFLLEPADGEQPTGRHAYIGIHPAELLRWRLGDPGDPYRLVREASGRASRDAGPPLPFRGGAVGLFGYDLVRAVEPLGPPPPDELGLPDLAVMVTDVVVALDAVDRTITIMATVRPEEDPELGHADACRRIAEVRGRLLDPGAGPSGPPRVAAGMFRDGVAPGRYDEMVERCTRYIEAGDAFQVVPSQRWSAPLEGDPFDVHRALRSVNPAPYLFFLDFEDFQLSGASPEPLLQVRDGVATTSPIAGTRARGADPVADLLQEAELLADEKERAEHTMLVDLGRNDLGRVCEPGSVRVDRLMDVVRCSHVMHVVSRVSGTLSKGVHAIDALRSTLPAGTLSGAPKVRAMQIIDELEPVKRGPYGGAVGWLGHDGNLDTAIVIRTAVVRDGRIHVQAGAGVVADSIPWRERRETVDKARAVVRAVELAGGAA</sequence>
<evidence type="ECO:0000256" key="4">
    <source>
        <dbReference type="ARBA" id="ARBA00022723"/>
    </source>
</evidence>